<proteinExistence type="predicted"/>
<feature type="compositionally biased region" description="Basic and acidic residues" evidence="1">
    <location>
        <begin position="428"/>
        <end position="437"/>
    </location>
</feature>
<evidence type="ECO:0000313" key="3">
    <source>
        <dbReference type="Proteomes" id="UP000515908"/>
    </source>
</evidence>
<gene>
    <name evidence="2" type="ORF">ADEAN_000102000</name>
</gene>
<dbReference type="EMBL" id="LR877146">
    <property type="protein sequence ID" value="CAD2213577.1"/>
    <property type="molecule type" value="Genomic_DNA"/>
</dbReference>
<dbReference type="AlphaFoldDB" id="A0A7G2C4B2"/>
<feature type="compositionally biased region" description="Polar residues" evidence="1">
    <location>
        <begin position="184"/>
        <end position="202"/>
    </location>
</feature>
<accession>A0A7G2C4B2</accession>
<dbReference type="Proteomes" id="UP000515908">
    <property type="component" value="Chromosome 02"/>
</dbReference>
<evidence type="ECO:0000313" key="2">
    <source>
        <dbReference type="EMBL" id="CAD2213577.1"/>
    </source>
</evidence>
<feature type="compositionally biased region" description="Acidic residues" evidence="1">
    <location>
        <begin position="406"/>
        <end position="426"/>
    </location>
</feature>
<keyword evidence="3" id="KW-1185">Reference proteome</keyword>
<feature type="region of interest" description="Disordered" evidence="1">
    <location>
        <begin position="100"/>
        <end position="120"/>
    </location>
</feature>
<feature type="region of interest" description="Disordered" evidence="1">
    <location>
        <begin position="143"/>
        <end position="211"/>
    </location>
</feature>
<feature type="region of interest" description="Disordered" evidence="1">
    <location>
        <begin position="44"/>
        <end position="76"/>
    </location>
</feature>
<protein>
    <submittedName>
        <fullName evidence="2">Uncharacterized protein</fullName>
    </submittedName>
</protein>
<evidence type="ECO:0000256" key="1">
    <source>
        <dbReference type="SAM" id="MobiDB-lite"/>
    </source>
</evidence>
<sequence>MTSYKGQGKESYEYGMESMLNYTRELNKEYDFASLGLDGLDEVDPSPPKYASGSAFKRPMQHFSNPLKGKRDAGRDDDPFLMDFYDGYMLNQNSSFLHVAEPPHSEQSPAHNQAKKKERKRLLSQTNEYSMIKYCVPDEKEASTGTSVEDVVGGGGASNHATETADRGISCPYSMVRPVRRSQDNGAASPSKEQVKSTLNSSVRRKSDGDAGLVKQNYLSSMYQEAGVNRRKKKSVANADVSVSGIGTSLINRSATQLDESNYFRPRNKSENDVAVSLINRNATQLDESSYFPRGKRAADTGTSFSVYPSQILRGTAPSNYHLKGKGKPGETNPPPQESSSDSENGEESRVNARHNGISMSDRFGGSMLPTIRKSGKPTNGTLKRVDSSYLDDNVSSESSQLDMGDSSEDDDDTSDEESEDDDTSEESTVRELEPRAIKVAPTAQPRQPRLHRVEALIANNRNQFMNFYQTNTNAYYQNKGAPQIANIRQMPGAAPVPYQVNMNPMVNPNNVAYGNNMNVPVGGPSAPPAEKPPAARRMTPQQFRTYRAIPYKERMTIQPDPDGPILTEPYPFDDMSEYVFGMTLESVARVVRSPDEAQLEAYDRFLERKKRKSS</sequence>
<organism evidence="2 3">
    <name type="scientific">Angomonas deanei</name>
    <dbReference type="NCBI Taxonomy" id="59799"/>
    <lineage>
        <taxon>Eukaryota</taxon>
        <taxon>Discoba</taxon>
        <taxon>Euglenozoa</taxon>
        <taxon>Kinetoplastea</taxon>
        <taxon>Metakinetoplastina</taxon>
        <taxon>Trypanosomatida</taxon>
        <taxon>Trypanosomatidae</taxon>
        <taxon>Strigomonadinae</taxon>
        <taxon>Angomonas</taxon>
    </lineage>
</organism>
<feature type="region of interest" description="Disordered" evidence="1">
    <location>
        <begin position="316"/>
        <end position="448"/>
    </location>
</feature>
<name>A0A7G2C4B2_9TRYP</name>
<dbReference type="VEuPathDB" id="TriTrypDB:ADEAN_000102000"/>
<reference evidence="2 3" key="1">
    <citation type="submission" date="2020-08" db="EMBL/GenBank/DDBJ databases">
        <authorList>
            <person name="Newling K."/>
            <person name="Davey J."/>
            <person name="Forrester S."/>
        </authorList>
    </citation>
    <scope>NUCLEOTIDE SEQUENCE [LARGE SCALE GENOMIC DNA]</scope>
    <source>
        <strain evidence="3">Crithidia deanei Carvalho (ATCC PRA-265)</strain>
    </source>
</reference>